<protein>
    <submittedName>
        <fullName evidence="1">Uncharacterized protein</fullName>
    </submittedName>
</protein>
<dbReference type="EMBL" id="KV722565">
    <property type="protein sequence ID" value="OCH85743.1"/>
    <property type="molecule type" value="Genomic_DNA"/>
</dbReference>
<sequence>MSTTMLSKLRCISAAQATTIPASRHLLSTSQVNATPNLGTIPPQASKTPIGASGSILGFLFGFSLDSSYAAHHLLVRRLLMQED</sequence>
<gene>
    <name evidence="1" type="ORF">OBBRIDRAFT_286375</name>
</gene>
<accession>A0A8E2AJL5</accession>
<organism evidence="1 2">
    <name type="scientific">Obba rivulosa</name>
    <dbReference type="NCBI Taxonomy" id="1052685"/>
    <lineage>
        <taxon>Eukaryota</taxon>
        <taxon>Fungi</taxon>
        <taxon>Dikarya</taxon>
        <taxon>Basidiomycota</taxon>
        <taxon>Agaricomycotina</taxon>
        <taxon>Agaricomycetes</taxon>
        <taxon>Polyporales</taxon>
        <taxon>Gelatoporiaceae</taxon>
        <taxon>Obba</taxon>
    </lineage>
</organism>
<name>A0A8E2AJL5_9APHY</name>
<dbReference type="Proteomes" id="UP000250043">
    <property type="component" value="Unassembled WGS sequence"/>
</dbReference>
<dbReference type="AlphaFoldDB" id="A0A8E2AJL5"/>
<proteinExistence type="predicted"/>
<evidence type="ECO:0000313" key="1">
    <source>
        <dbReference type="EMBL" id="OCH85743.1"/>
    </source>
</evidence>
<keyword evidence="2" id="KW-1185">Reference proteome</keyword>
<evidence type="ECO:0000313" key="2">
    <source>
        <dbReference type="Proteomes" id="UP000250043"/>
    </source>
</evidence>
<reference evidence="1 2" key="1">
    <citation type="submission" date="2016-07" db="EMBL/GenBank/DDBJ databases">
        <title>Draft genome of the white-rot fungus Obba rivulosa 3A-2.</title>
        <authorList>
            <consortium name="DOE Joint Genome Institute"/>
            <person name="Miettinen O."/>
            <person name="Riley R."/>
            <person name="Acob R."/>
            <person name="Barry K."/>
            <person name="Cullen D."/>
            <person name="De Vries R."/>
            <person name="Hainaut M."/>
            <person name="Hatakka A."/>
            <person name="Henrissat B."/>
            <person name="Hilden K."/>
            <person name="Kuo R."/>
            <person name="Labutti K."/>
            <person name="Lipzen A."/>
            <person name="Makela M.R."/>
            <person name="Sandor L."/>
            <person name="Spatafora J.W."/>
            <person name="Grigoriev I.V."/>
            <person name="Hibbett D.S."/>
        </authorList>
    </citation>
    <scope>NUCLEOTIDE SEQUENCE [LARGE SCALE GENOMIC DNA]</scope>
    <source>
        <strain evidence="1 2">3A-2</strain>
    </source>
</reference>